<gene>
    <name evidence="2" type="ORF">POTOM_031942</name>
</gene>
<dbReference type="Proteomes" id="UP000886885">
    <property type="component" value="Chromosome 8D"/>
</dbReference>
<dbReference type="Pfam" id="PF01535">
    <property type="entry name" value="PPR"/>
    <property type="match status" value="4"/>
</dbReference>
<feature type="repeat" description="PPR" evidence="1">
    <location>
        <begin position="171"/>
        <end position="205"/>
    </location>
</feature>
<dbReference type="GO" id="GO:0009451">
    <property type="term" value="P:RNA modification"/>
    <property type="evidence" value="ECO:0007669"/>
    <property type="project" value="InterPro"/>
</dbReference>
<evidence type="ECO:0000256" key="1">
    <source>
        <dbReference type="PROSITE-ProRule" id="PRU00708"/>
    </source>
</evidence>
<organism evidence="2 3">
    <name type="scientific">Populus tomentosa</name>
    <name type="common">Chinese white poplar</name>
    <dbReference type="NCBI Taxonomy" id="118781"/>
    <lineage>
        <taxon>Eukaryota</taxon>
        <taxon>Viridiplantae</taxon>
        <taxon>Streptophyta</taxon>
        <taxon>Embryophyta</taxon>
        <taxon>Tracheophyta</taxon>
        <taxon>Spermatophyta</taxon>
        <taxon>Magnoliopsida</taxon>
        <taxon>eudicotyledons</taxon>
        <taxon>Gunneridae</taxon>
        <taxon>Pentapetalae</taxon>
        <taxon>rosids</taxon>
        <taxon>fabids</taxon>
        <taxon>Malpighiales</taxon>
        <taxon>Salicaceae</taxon>
        <taxon>Saliceae</taxon>
        <taxon>Populus</taxon>
    </lineage>
</organism>
<evidence type="ECO:0000313" key="3">
    <source>
        <dbReference type="Proteomes" id="UP000886885"/>
    </source>
</evidence>
<dbReference type="PROSITE" id="PS51375">
    <property type="entry name" value="PPR"/>
    <property type="match status" value="1"/>
</dbReference>
<comment type="caution">
    <text evidence="2">The sequence shown here is derived from an EMBL/GenBank/DDBJ whole genome shotgun (WGS) entry which is preliminary data.</text>
</comment>
<protein>
    <recommendedName>
        <fullName evidence="4">Pentatricopeptide repeat-containing protein</fullName>
    </recommendedName>
</protein>
<evidence type="ECO:0008006" key="4">
    <source>
        <dbReference type="Google" id="ProtNLM"/>
    </source>
</evidence>
<dbReference type="OrthoDB" id="185373at2759"/>
<evidence type="ECO:0000313" key="2">
    <source>
        <dbReference type="EMBL" id="KAG6764473.1"/>
    </source>
</evidence>
<reference evidence="2" key="1">
    <citation type="journal article" date="2020" name="bioRxiv">
        <title>Hybrid origin of Populus tomentosa Carr. identified through genome sequencing and phylogenomic analysis.</title>
        <authorList>
            <person name="An X."/>
            <person name="Gao K."/>
            <person name="Chen Z."/>
            <person name="Li J."/>
            <person name="Yang X."/>
            <person name="Yang X."/>
            <person name="Zhou J."/>
            <person name="Guo T."/>
            <person name="Zhao T."/>
            <person name="Huang S."/>
            <person name="Miao D."/>
            <person name="Khan W.U."/>
            <person name="Rao P."/>
            <person name="Ye M."/>
            <person name="Lei B."/>
            <person name="Liao W."/>
            <person name="Wang J."/>
            <person name="Ji L."/>
            <person name="Li Y."/>
            <person name="Guo B."/>
            <person name="Mustafa N.S."/>
            <person name="Li S."/>
            <person name="Yun Q."/>
            <person name="Keller S.R."/>
            <person name="Mao J."/>
            <person name="Zhang R."/>
            <person name="Strauss S.H."/>
        </authorList>
    </citation>
    <scope>NUCLEOTIDE SEQUENCE</scope>
    <source>
        <strain evidence="2">GM15</strain>
        <tissue evidence="2">Leaf</tissue>
    </source>
</reference>
<dbReference type="PANTHER" id="PTHR47926">
    <property type="entry name" value="PENTATRICOPEPTIDE REPEAT-CONTAINING PROTEIN"/>
    <property type="match status" value="1"/>
</dbReference>
<dbReference type="EMBL" id="JAAWWB010000016">
    <property type="protein sequence ID" value="KAG6764473.1"/>
    <property type="molecule type" value="Genomic_DNA"/>
</dbReference>
<dbReference type="GO" id="GO:0003723">
    <property type="term" value="F:RNA binding"/>
    <property type="evidence" value="ECO:0007669"/>
    <property type="project" value="InterPro"/>
</dbReference>
<dbReference type="AlphaFoldDB" id="A0A8X7Z529"/>
<name>A0A8X7Z529_POPTO</name>
<sequence length="304" mass="34016">MSTHAHALNSTTLHPADSPLLLLLLHQHHLHIPLPPQTNALSSNFPPSLLLKLLLSSSSLDYALSIFTDLPTYDSPLSNKLFRYLSRIAEPETAFLAASRTSGLIEGNEIHGVAAKLYYQSGLYVDVMQLFEEMRNSNLKPREKSALVTMYASCGCLDIAEELFTRISSKNLVVLTAMVSGYSRVGRVEDARFVCYHMYEKDLVFSRLGYAESDKPQEALNFFSQMQVLGIKPDQVTILSVISASARLGILDLLVVSKVYGMENIVRDRTRFHLYTLTKLACALVMSLMTIGDFVFTYLYRNCS</sequence>
<proteinExistence type="predicted"/>
<dbReference type="InterPro" id="IPR002885">
    <property type="entry name" value="PPR_rpt"/>
</dbReference>
<dbReference type="InterPro" id="IPR046960">
    <property type="entry name" value="PPR_At4g14850-like_plant"/>
</dbReference>
<keyword evidence="3" id="KW-1185">Reference proteome</keyword>
<dbReference type="NCBIfam" id="TIGR00756">
    <property type="entry name" value="PPR"/>
    <property type="match status" value="1"/>
</dbReference>
<accession>A0A8X7Z529</accession>